<name>A0A3G2R3B5_9FIRM</name>
<comment type="catalytic activity">
    <reaction evidence="3 4">
        <text>N(6)-[(R)-lipoyl]-L-lysyl-[glycine-cleavage complex H protein] + glycine + H(+) = N(6)-[(R)-S(8)-aminomethyldihydrolipoyl]-L-lysyl-[glycine-cleavage complex H protein] + CO2</text>
        <dbReference type="Rhea" id="RHEA:24304"/>
        <dbReference type="Rhea" id="RHEA-COMP:10494"/>
        <dbReference type="Rhea" id="RHEA-COMP:10495"/>
        <dbReference type="ChEBI" id="CHEBI:15378"/>
        <dbReference type="ChEBI" id="CHEBI:16526"/>
        <dbReference type="ChEBI" id="CHEBI:57305"/>
        <dbReference type="ChEBI" id="CHEBI:83099"/>
        <dbReference type="ChEBI" id="CHEBI:83143"/>
        <dbReference type="EC" id="1.4.4.2"/>
    </reaction>
</comment>
<dbReference type="GO" id="GO:0004375">
    <property type="term" value="F:glycine dehydrogenase (decarboxylating) activity"/>
    <property type="evidence" value="ECO:0007669"/>
    <property type="project" value="UniProtKB-EC"/>
</dbReference>
<dbReference type="PIRSF" id="PIRSF006815">
    <property type="entry name" value="GcvPA"/>
    <property type="match status" value="1"/>
</dbReference>
<dbReference type="InterPro" id="IPR049315">
    <property type="entry name" value="GDC-P_N"/>
</dbReference>
<dbReference type="InterPro" id="IPR015424">
    <property type="entry name" value="PyrdxlP-dep_Trfase"/>
</dbReference>
<protein>
    <recommendedName>
        <fullName evidence="4">Probable glycine dehydrogenase (decarboxylating) subunit 1</fullName>
        <ecNumber evidence="4">1.4.4.2</ecNumber>
    </recommendedName>
    <alternativeName>
        <fullName evidence="4">Glycine cleavage system P-protein subunit 1</fullName>
    </alternativeName>
    <alternativeName>
        <fullName evidence="4">Glycine decarboxylase subunit 1</fullName>
    </alternativeName>
    <alternativeName>
        <fullName evidence="4">Glycine dehydrogenase (aminomethyl-transferring) subunit 1</fullName>
    </alternativeName>
</protein>
<evidence type="ECO:0000256" key="2">
    <source>
        <dbReference type="ARBA" id="ARBA00023002"/>
    </source>
</evidence>
<dbReference type="HAMAP" id="MF_00712">
    <property type="entry name" value="GcvPA"/>
    <property type="match status" value="1"/>
</dbReference>
<dbReference type="NCBIfam" id="NF001696">
    <property type="entry name" value="PRK00451.1"/>
    <property type="match status" value="1"/>
</dbReference>
<dbReference type="CDD" id="cd00613">
    <property type="entry name" value="GDC-P"/>
    <property type="match status" value="1"/>
</dbReference>
<dbReference type="Gene3D" id="3.40.640.10">
    <property type="entry name" value="Type I PLP-dependent aspartate aminotransferase-like (Major domain)"/>
    <property type="match status" value="1"/>
</dbReference>
<dbReference type="KEGG" id="bacg:D2962_03600"/>
<evidence type="ECO:0000256" key="1">
    <source>
        <dbReference type="ARBA" id="ARBA00003788"/>
    </source>
</evidence>
<comment type="similarity">
    <text evidence="4">Belongs to the GcvP family. N-terminal subunit subfamily.</text>
</comment>
<dbReference type="PANTHER" id="PTHR42806">
    <property type="entry name" value="GLYCINE CLEAVAGE SYSTEM P-PROTEIN"/>
    <property type="match status" value="1"/>
</dbReference>
<dbReference type="GO" id="GO:0019464">
    <property type="term" value="P:glycine decarboxylation via glycine cleavage system"/>
    <property type="evidence" value="ECO:0007669"/>
    <property type="project" value="UniProtKB-UniRule"/>
</dbReference>
<dbReference type="InterPro" id="IPR023010">
    <property type="entry name" value="GcvPA"/>
</dbReference>
<feature type="domain" description="Glycine cleavage system P-protein N-terminal" evidence="5">
    <location>
        <begin position="1"/>
        <end position="440"/>
    </location>
</feature>
<evidence type="ECO:0000256" key="3">
    <source>
        <dbReference type="ARBA" id="ARBA00049026"/>
    </source>
</evidence>
<dbReference type="Pfam" id="PF02347">
    <property type="entry name" value="GDC-P"/>
    <property type="match status" value="1"/>
</dbReference>
<dbReference type="RefSeq" id="WP_122014170.1">
    <property type="nucleotide sequence ID" value="NZ_CP033169.1"/>
</dbReference>
<dbReference type="InterPro" id="IPR015422">
    <property type="entry name" value="PyrdxlP-dep_Trfase_small"/>
</dbReference>
<evidence type="ECO:0000313" key="7">
    <source>
        <dbReference type="Proteomes" id="UP000280960"/>
    </source>
</evidence>
<keyword evidence="7" id="KW-1185">Reference proteome</keyword>
<dbReference type="EC" id="1.4.4.2" evidence="4"/>
<sequence>MRYIGHTPFQVKEMMKTLGISEIDELFADIPEEVKLKGDLDLPLSLNEVELKREILNLARDNKAGEYINFMGAGAYDHYVPAVVKALVGRSEFYTSYTPYQPERSQGTLAAIFEYQTMIANLTGMDVVNASVYDGASSLAEAVLMACDIKRKNRVVISGAVHPEYVETARTYGFGYNKDIAVVPYTESLETDWDKIDDMVDGSTAAIVVSMPNFFGVLEDVKRARDIAKEKNVMFIVVANPISLGLLRPPGEYGADIVVGEGQPLGNALNFGGPYLGFMATKSEYVRRMPGRIVGETVDAEGKRAFVLTLQAREQHIRREKATSNICSNEALNALAATIYMAYLGKKGLKDVAYHSHIKARYFIDEVKKSGRAHIVNHRVFNEVVVEVDNLEQKYREALEQKILPGIRLSRFFPEEENRLLVAFTEKRSKHEIDFLLKALGVK</sequence>
<comment type="subunit">
    <text evidence="4">The glycine cleavage system is composed of four proteins: P, T, L and H. In this organism, the P 'protein' is a heterodimer of two subunits.</text>
</comment>
<proteinExistence type="inferred from homology"/>
<dbReference type="SUPFAM" id="SSF53383">
    <property type="entry name" value="PLP-dependent transferases"/>
    <property type="match status" value="1"/>
</dbReference>
<organism evidence="6 7">
    <name type="scientific">Biomaibacter acetigenes</name>
    <dbReference type="NCBI Taxonomy" id="2316383"/>
    <lineage>
        <taxon>Bacteria</taxon>
        <taxon>Bacillati</taxon>
        <taxon>Bacillota</taxon>
        <taxon>Clostridia</taxon>
        <taxon>Thermosediminibacterales</taxon>
        <taxon>Tepidanaerobacteraceae</taxon>
        <taxon>Biomaibacter</taxon>
    </lineage>
</organism>
<gene>
    <name evidence="4" type="primary">gcvPA</name>
    <name evidence="6" type="ORF">D2962_03600</name>
</gene>
<evidence type="ECO:0000256" key="4">
    <source>
        <dbReference type="HAMAP-Rule" id="MF_00712"/>
    </source>
</evidence>
<dbReference type="GO" id="GO:0009116">
    <property type="term" value="P:nucleoside metabolic process"/>
    <property type="evidence" value="ECO:0007669"/>
    <property type="project" value="InterPro"/>
</dbReference>
<dbReference type="InterPro" id="IPR020581">
    <property type="entry name" value="GDC_P"/>
</dbReference>
<evidence type="ECO:0000259" key="5">
    <source>
        <dbReference type="Pfam" id="PF02347"/>
    </source>
</evidence>
<accession>A0A3G2R3B5</accession>
<dbReference type="InterPro" id="IPR015421">
    <property type="entry name" value="PyrdxlP-dep_Trfase_major"/>
</dbReference>
<dbReference type="Proteomes" id="UP000280960">
    <property type="component" value="Chromosome"/>
</dbReference>
<comment type="function">
    <text evidence="1 4">The glycine cleavage system catalyzes the degradation of glycine. The P protein binds the alpha-amino group of glycine through its pyridoxal phosphate cofactor; CO(2) is released and the remaining methylamine moiety is then transferred to the lipoamide cofactor of the H protein.</text>
</comment>
<dbReference type="AlphaFoldDB" id="A0A3G2R3B5"/>
<evidence type="ECO:0000313" key="6">
    <source>
        <dbReference type="EMBL" id="AYO29815.1"/>
    </source>
</evidence>
<keyword evidence="2 4" id="KW-0560">Oxidoreductase</keyword>
<dbReference type="EMBL" id="CP033169">
    <property type="protein sequence ID" value="AYO29815.1"/>
    <property type="molecule type" value="Genomic_DNA"/>
</dbReference>
<dbReference type="PANTHER" id="PTHR42806:SF1">
    <property type="entry name" value="GLYCINE DEHYDROGENASE (DECARBOXYLATING)"/>
    <property type="match status" value="1"/>
</dbReference>
<dbReference type="Gene3D" id="3.90.1150.10">
    <property type="entry name" value="Aspartate Aminotransferase, domain 1"/>
    <property type="match status" value="1"/>
</dbReference>
<reference evidence="6 7" key="1">
    <citation type="submission" date="2018-10" db="EMBL/GenBank/DDBJ databases">
        <authorList>
            <person name="Zhang X."/>
        </authorList>
    </citation>
    <scope>NUCLEOTIDE SEQUENCE [LARGE SCALE GENOMIC DNA]</scope>
    <source>
        <strain evidence="6 7">SK-G1</strain>
    </source>
</reference>